<feature type="non-terminal residue" evidence="1">
    <location>
        <position position="1"/>
    </location>
</feature>
<gene>
    <name evidence="1" type="ORF">ABIC75_004549</name>
</gene>
<accession>A0ABV2K143</accession>
<evidence type="ECO:0000313" key="1">
    <source>
        <dbReference type="EMBL" id="MET3654801.1"/>
    </source>
</evidence>
<keyword evidence="2" id="KW-1185">Reference proteome</keyword>
<proteinExistence type="predicted"/>
<name>A0ABV2K143_9GAMM</name>
<reference evidence="1 2" key="1">
    <citation type="submission" date="2024-06" db="EMBL/GenBank/DDBJ databases">
        <title>Sorghum-associated microbial communities from plants grown in Nebraska, USA.</title>
        <authorList>
            <person name="Schachtman D."/>
        </authorList>
    </citation>
    <scope>NUCLEOTIDE SEQUENCE [LARGE SCALE GENOMIC DNA]</scope>
    <source>
        <strain evidence="1 2">1073</strain>
    </source>
</reference>
<organism evidence="1 2">
    <name type="scientific">Dyella japonica</name>
    <dbReference type="NCBI Taxonomy" id="231455"/>
    <lineage>
        <taxon>Bacteria</taxon>
        <taxon>Pseudomonadati</taxon>
        <taxon>Pseudomonadota</taxon>
        <taxon>Gammaproteobacteria</taxon>
        <taxon>Lysobacterales</taxon>
        <taxon>Rhodanobacteraceae</taxon>
        <taxon>Dyella</taxon>
    </lineage>
</organism>
<dbReference type="EMBL" id="JBEPMU010000010">
    <property type="protein sequence ID" value="MET3654801.1"/>
    <property type="molecule type" value="Genomic_DNA"/>
</dbReference>
<comment type="caution">
    <text evidence="1">The sequence shown here is derived from an EMBL/GenBank/DDBJ whole genome shotgun (WGS) entry which is preliminary data.</text>
</comment>
<protein>
    <recommendedName>
        <fullName evidence="3">Autotransporter outer membrane beta-barrel domain-containing protein</fullName>
    </recommendedName>
</protein>
<evidence type="ECO:0008006" key="3">
    <source>
        <dbReference type="Google" id="ProtNLM"/>
    </source>
</evidence>
<sequence>YGEAGYLWNIGGDARVKSSMEASLGIKVRW</sequence>
<dbReference type="Proteomes" id="UP001549184">
    <property type="component" value="Unassembled WGS sequence"/>
</dbReference>
<evidence type="ECO:0000313" key="2">
    <source>
        <dbReference type="Proteomes" id="UP001549184"/>
    </source>
</evidence>